<dbReference type="OrthoDB" id="9793626at2"/>
<dbReference type="Pfam" id="PF02826">
    <property type="entry name" value="2-Hacid_dh_C"/>
    <property type="match status" value="1"/>
</dbReference>
<dbReference type="PANTHER" id="PTHR42789:SF1">
    <property type="entry name" value="D-ISOMER SPECIFIC 2-HYDROXYACID DEHYDROGENASE FAMILY PROTEIN (AFU_ORTHOLOGUE AFUA_6G10090)"/>
    <property type="match status" value="1"/>
</dbReference>
<dbReference type="CDD" id="cd12172">
    <property type="entry name" value="PGDH_like_2"/>
    <property type="match status" value="1"/>
</dbReference>
<keyword evidence="2 4" id="KW-0560">Oxidoreductase</keyword>
<evidence type="ECO:0000256" key="4">
    <source>
        <dbReference type="RuleBase" id="RU003719"/>
    </source>
</evidence>
<dbReference type="Pfam" id="PF00389">
    <property type="entry name" value="2-Hacid_dh"/>
    <property type="match status" value="1"/>
</dbReference>
<dbReference type="InterPro" id="IPR036291">
    <property type="entry name" value="NAD(P)-bd_dom_sf"/>
</dbReference>
<evidence type="ECO:0000256" key="3">
    <source>
        <dbReference type="ARBA" id="ARBA00023027"/>
    </source>
</evidence>
<organism evidence="7 8">
    <name type="scientific">Faunimonas pinastri</name>
    <dbReference type="NCBI Taxonomy" id="1855383"/>
    <lineage>
        <taxon>Bacteria</taxon>
        <taxon>Pseudomonadati</taxon>
        <taxon>Pseudomonadota</taxon>
        <taxon>Alphaproteobacteria</taxon>
        <taxon>Hyphomicrobiales</taxon>
        <taxon>Afifellaceae</taxon>
        <taxon>Faunimonas</taxon>
    </lineage>
</organism>
<comment type="similarity">
    <text evidence="1 4">Belongs to the D-isomer specific 2-hydroxyacid dehydrogenase family.</text>
</comment>
<dbReference type="GO" id="GO:0016616">
    <property type="term" value="F:oxidoreductase activity, acting on the CH-OH group of donors, NAD or NADP as acceptor"/>
    <property type="evidence" value="ECO:0007669"/>
    <property type="project" value="InterPro"/>
</dbReference>
<evidence type="ECO:0000259" key="6">
    <source>
        <dbReference type="Pfam" id="PF02826"/>
    </source>
</evidence>
<dbReference type="RefSeq" id="WP_092496688.1">
    <property type="nucleotide sequence ID" value="NZ_FOFG01000007.1"/>
</dbReference>
<feature type="domain" description="D-isomer specific 2-hydroxyacid dehydrogenase NAD-binding" evidence="6">
    <location>
        <begin position="110"/>
        <end position="283"/>
    </location>
</feature>
<accession>A0A1H9IL09</accession>
<dbReference type="EMBL" id="FOFG01000007">
    <property type="protein sequence ID" value="SEQ75209.1"/>
    <property type="molecule type" value="Genomic_DNA"/>
</dbReference>
<keyword evidence="3" id="KW-0520">NAD</keyword>
<proteinExistence type="inferred from homology"/>
<dbReference type="Proteomes" id="UP000199647">
    <property type="component" value="Unassembled WGS sequence"/>
</dbReference>
<evidence type="ECO:0000259" key="5">
    <source>
        <dbReference type="Pfam" id="PF00389"/>
    </source>
</evidence>
<sequence length="327" mass="34361">MTIVATTSPGFGLHGRVPARLRETGWEFIRCADKALPDGGLSEHLGRIDYLVAGLVPVTEETLAAAPKLKAVLKHGVGIDNIDVPACTARGIPVLNTPGANANAVAELALGLMLGWARNIPGGHKSVVAGGWDRQVGSEIEGKTLGIVGLGNIGRILARKASALGLSVIASDLYPDLAFVREHGVELAELDDLLRHSDFVSLHIFGGKSNAALIDAAKLALMKPSACLLNLARGEIVDLDALADALDAGRLGGAAIDAFEQEPPNTSHRVFRHPKVVFTPHSGGDTLEAVERIGLMNIADIEELIAGGRPTRVLNPEIFQTESVEHA</sequence>
<evidence type="ECO:0000256" key="2">
    <source>
        <dbReference type="ARBA" id="ARBA00023002"/>
    </source>
</evidence>
<dbReference type="PROSITE" id="PS00671">
    <property type="entry name" value="D_2_HYDROXYACID_DH_3"/>
    <property type="match status" value="1"/>
</dbReference>
<dbReference type="SUPFAM" id="SSF52283">
    <property type="entry name" value="Formate/glycerate dehydrogenase catalytic domain-like"/>
    <property type="match status" value="1"/>
</dbReference>
<dbReference type="AlphaFoldDB" id="A0A1H9IL09"/>
<dbReference type="PANTHER" id="PTHR42789">
    <property type="entry name" value="D-ISOMER SPECIFIC 2-HYDROXYACID DEHYDROGENASE FAMILY PROTEIN (AFU_ORTHOLOGUE AFUA_6G10090)"/>
    <property type="match status" value="1"/>
</dbReference>
<gene>
    <name evidence="7" type="ORF">SAMN05216548_107137</name>
</gene>
<name>A0A1H9IL09_9HYPH</name>
<dbReference type="FunFam" id="3.40.50.720:FF:000203">
    <property type="entry name" value="D-3-phosphoglycerate dehydrogenase (SerA)"/>
    <property type="match status" value="1"/>
</dbReference>
<evidence type="ECO:0000256" key="1">
    <source>
        <dbReference type="ARBA" id="ARBA00005854"/>
    </source>
</evidence>
<feature type="domain" description="D-isomer specific 2-hydroxyacid dehydrogenase catalytic" evidence="5">
    <location>
        <begin position="37"/>
        <end position="315"/>
    </location>
</feature>
<dbReference type="InterPro" id="IPR050857">
    <property type="entry name" value="D-2-hydroxyacid_DH"/>
</dbReference>
<dbReference type="GO" id="GO:0051287">
    <property type="term" value="F:NAD binding"/>
    <property type="evidence" value="ECO:0007669"/>
    <property type="project" value="InterPro"/>
</dbReference>
<dbReference type="InterPro" id="IPR006140">
    <property type="entry name" value="D-isomer_DH_NAD-bd"/>
</dbReference>
<dbReference type="InterPro" id="IPR006139">
    <property type="entry name" value="D-isomer_2_OHA_DH_cat_dom"/>
</dbReference>
<dbReference type="SUPFAM" id="SSF51735">
    <property type="entry name" value="NAD(P)-binding Rossmann-fold domains"/>
    <property type="match status" value="1"/>
</dbReference>
<dbReference type="Gene3D" id="3.40.50.720">
    <property type="entry name" value="NAD(P)-binding Rossmann-like Domain"/>
    <property type="match status" value="2"/>
</dbReference>
<reference evidence="7 8" key="1">
    <citation type="submission" date="2016-10" db="EMBL/GenBank/DDBJ databases">
        <authorList>
            <person name="de Groot N.N."/>
        </authorList>
    </citation>
    <scope>NUCLEOTIDE SEQUENCE [LARGE SCALE GENOMIC DNA]</scope>
    <source>
        <strain evidence="7 8">A52C2</strain>
    </source>
</reference>
<evidence type="ECO:0000313" key="8">
    <source>
        <dbReference type="Proteomes" id="UP000199647"/>
    </source>
</evidence>
<evidence type="ECO:0000313" key="7">
    <source>
        <dbReference type="EMBL" id="SEQ75209.1"/>
    </source>
</evidence>
<protein>
    <submittedName>
        <fullName evidence="7">D-3-phosphoglycerate dehydrogenase</fullName>
    </submittedName>
</protein>
<keyword evidence="8" id="KW-1185">Reference proteome</keyword>
<dbReference type="STRING" id="1855383.SAMN05216548_107137"/>
<dbReference type="InterPro" id="IPR029753">
    <property type="entry name" value="D-isomer_DH_CS"/>
</dbReference>